<evidence type="ECO:0000313" key="1">
    <source>
        <dbReference type="EMBL" id="JAH04100.1"/>
    </source>
</evidence>
<dbReference type="AlphaFoldDB" id="A0A0E9PJ35"/>
<proteinExistence type="predicted"/>
<reference evidence="1" key="2">
    <citation type="journal article" date="2015" name="Fish Shellfish Immunol.">
        <title>Early steps in the European eel (Anguilla anguilla)-Vibrio vulnificus interaction in the gills: Role of the RtxA13 toxin.</title>
        <authorList>
            <person name="Callol A."/>
            <person name="Pajuelo D."/>
            <person name="Ebbesson L."/>
            <person name="Teles M."/>
            <person name="MacKenzie S."/>
            <person name="Amaro C."/>
        </authorList>
    </citation>
    <scope>NUCLEOTIDE SEQUENCE</scope>
</reference>
<reference evidence="1" key="1">
    <citation type="submission" date="2014-11" db="EMBL/GenBank/DDBJ databases">
        <authorList>
            <person name="Amaro Gonzalez C."/>
        </authorList>
    </citation>
    <scope>NUCLEOTIDE SEQUENCE</scope>
</reference>
<dbReference type="EMBL" id="GBXM01104477">
    <property type="protein sequence ID" value="JAH04100.1"/>
    <property type="molecule type" value="Transcribed_RNA"/>
</dbReference>
<protein>
    <submittedName>
        <fullName evidence="1">Uncharacterized protein</fullName>
    </submittedName>
</protein>
<name>A0A0E9PJ35_ANGAN</name>
<organism evidence="1">
    <name type="scientific">Anguilla anguilla</name>
    <name type="common">European freshwater eel</name>
    <name type="synonym">Muraena anguilla</name>
    <dbReference type="NCBI Taxonomy" id="7936"/>
    <lineage>
        <taxon>Eukaryota</taxon>
        <taxon>Metazoa</taxon>
        <taxon>Chordata</taxon>
        <taxon>Craniata</taxon>
        <taxon>Vertebrata</taxon>
        <taxon>Euteleostomi</taxon>
        <taxon>Actinopterygii</taxon>
        <taxon>Neopterygii</taxon>
        <taxon>Teleostei</taxon>
        <taxon>Anguilliformes</taxon>
        <taxon>Anguillidae</taxon>
        <taxon>Anguilla</taxon>
    </lineage>
</organism>
<sequence>MRCERYLRSTADNQGTCNVRKPQHFEASHSKVLGMSASIFRMRLRAQSCFYIRVSLQ</sequence>
<accession>A0A0E9PJ35</accession>